<dbReference type="PANTHER" id="PTHR12629:SF42">
    <property type="entry name" value="OS02G0734300 PROTEIN"/>
    <property type="match status" value="1"/>
</dbReference>
<dbReference type="AlphaFoldDB" id="A0A256GVZ5"/>
<proteinExistence type="predicted"/>
<evidence type="ECO:0000313" key="5">
    <source>
        <dbReference type="EMBL" id="OYR30916.1"/>
    </source>
</evidence>
<dbReference type="InterPro" id="IPR015797">
    <property type="entry name" value="NUDIX_hydrolase-like_dom_sf"/>
</dbReference>
<dbReference type="CDD" id="cd04666">
    <property type="entry name" value="NUDIX_DIPP2_like_Nudt4"/>
    <property type="match status" value="1"/>
</dbReference>
<dbReference type="Gene3D" id="3.90.79.10">
    <property type="entry name" value="Nucleoside Triphosphate Pyrophosphohydrolase"/>
    <property type="match status" value="1"/>
</dbReference>
<sequence length="106" mass="12025">MGNRSLSEVARIEAFEEAGIEGKVSSATLGVYFYWKRLKKVFIPIKVSVFPLEVTCENSHWPECAERQRKWLPSEDAALLIDEPELVSLLGSLDDKIKRDLTGDEK</sequence>
<dbReference type="GO" id="GO:0016462">
    <property type="term" value="F:pyrophosphatase activity"/>
    <property type="evidence" value="ECO:0007669"/>
    <property type="project" value="InterPro"/>
</dbReference>
<evidence type="ECO:0000313" key="6">
    <source>
        <dbReference type="Proteomes" id="UP000216188"/>
    </source>
</evidence>
<accession>A0A256GVZ5</accession>
<evidence type="ECO:0000256" key="3">
    <source>
        <dbReference type="ARBA" id="ARBA00022801"/>
    </source>
</evidence>
<evidence type="ECO:0008006" key="7">
    <source>
        <dbReference type="Google" id="ProtNLM"/>
    </source>
</evidence>
<comment type="caution">
    <text evidence="5">The sequence shown here is derived from an EMBL/GenBank/DDBJ whole genome shotgun (WGS) entry which is preliminary data.</text>
</comment>
<name>A0A256GVZ5_9HYPH</name>
<keyword evidence="4" id="KW-0460">Magnesium</keyword>
<evidence type="ECO:0000256" key="4">
    <source>
        <dbReference type="ARBA" id="ARBA00022842"/>
    </source>
</evidence>
<dbReference type="EMBL" id="NNRM01000002">
    <property type="protein sequence ID" value="OYR30916.1"/>
    <property type="molecule type" value="Genomic_DNA"/>
</dbReference>
<evidence type="ECO:0000256" key="1">
    <source>
        <dbReference type="ARBA" id="ARBA00001946"/>
    </source>
</evidence>
<dbReference type="SUPFAM" id="SSF55811">
    <property type="entry name" value="Nudix"/>
    <property type="match status" value="1"/>
</dbReference>
<gene>
    <name evidence="5" type="ORF">CEV34_0074</name>
</gene>
<keyword evidence="6" id="KW-1185">Reference proteome</keyword>
<keyword evidence="2" id="KW-0479">Metal-binding</keyword>
<dbReference type="GO" id="GO:0005737">
    <property type="term" value="C:cytoplasm"/>
    <property type="evidence" value="ECO:0007669"/>
    <property type="project" value="TreeGrafter"/>
</dbReference>
<dbReference type="Proteomes" id="UP000216188">
    <property type="component" value="Unassembled WGS sequence"/>
</dbReference>
<comment type="cofactor">
    <cofactor evidence="1">
        <name>Mg(2+)</name>
        <dbReference type="ChEBI" id="CHEBI:18420"/>
    </cofactor>
</comment>
<keyword evidence="3" id="KW-0378">Hydrolase</keyword>
<dbReference type="GO" id="GO:0046872">
    <property type="term" value="F:metal ion binding"/>
    <property type="evidence" value="ECO:0007669"/>
    <property type="project" value="UniProtKB-KW"/>
</dbReference>
<organism evidence="5 6">
    <name type="scientific">Brucella pseudogrignonensis</name>
    <dbReference type="NCBI Taxonomy" id="419475"/>
    <lineage>
        <taxon>Bacteria</taxon>
        <taxon>Pseudomonadati</taxon>
        <taxon>Pseudomonadota</taxon>
        <taxon>Alphaproteobacteria</taxon>
        <taxon>Hyphomicrobiales</taxon>
        <taxon>Brucellaceae</taxon>
        <taxon>Brucella/Ochrobactrum group</taxon>
        <taxon>Brucella</taxon>
    </lineage>
</organism>
<reference evidence="5 6" key="1">
    <citation type="submission" date="2017-07" db="EMBL/GenBank/DDBJ databases">
        <title>Phylogenetic study on the rhizospheric bacterium Ochrobactrum sp. A44.</title>
        <authorList>
            <person name="Krzyzanowska D.M."/>
            <person name="Ossowicki A."/>
            <person name="Rajewska M."/>
            <person name="Maciag T."/>
            <person name="Kaczynski Z."/>
            <person name="Czerwicka M."/>
            <person name="Jafra S."/>
        </authorList>
    </citation>
    <scope>NUCLEOTIDE SEQUENCE [LARGE SCALE GENOMIC DNA]</scope>
    <source>
        <strain evidence="5 6">CCUG 30717</strain>
    </source>
</reference>
<evidence type="ECO:0000256" key="2">
    <source>
        <dbReference type="ARBA" id="ARBA00022723"/>
    </source>
</evidence>
<protein>
    <recommendedName>
        <fullName evidence="7">NUDIX domain protein</fullName>
    </recommendedName>
</protein>
<dbReference type="InterPro" id="IPR047198">
    <property type="entry name" value="DDP-like_NUDIX"/>
</dbReference>
<dbReference type="PANTHER" id="PTHR12629">
    <property type="entry name" value="DIPHOSPHOINOSITOL POLYPHOSPHATE PHOSPHOHYDROLASE"/>
    <property type="match status" value="1"/>
</dbReference>